<proteinExistence type="predicted"/>
<feature type="compositionally biased region" description="Low complexity" evidence="1">
    <location>
        <begin position="353"/>
        <end position="378"/>
    </location>
</feature>
<evidence type="ECO:0000256" key="1">
    <source>
        <dbReference type="SAM" id="MobiDB-lite"/>
    </source>
</evidence>
<dbReference type="AlphaFoldDB" id="A0A4Q9NT62"/>
<dbReference type="EMBL" id="ML143481">
    <property type="protein sequence ID" value="TBU24368.1"/>
    <property type="molecule type" value="Genomic_DNA"/>
</dbReference>
<gene>
    <name evidence="2" type="ORF">BD311DRAFT_791043</name>
</gene>
<evidence type="ECO:0000313" key="2">
    <source>
        <dbReference type="EMBL" id="TBU24368.1"/>
    </source>
</evidence>
<sequence>MLSSRPIPINADIDAPHSILNAKTPGRKFKGRNALQENAIYSGSKTVLSKKSHIQTPFRPGTAHGKKPLVSVSVTRPLTDKTPFPNRVLAANYFGGAGPAGKTPGLKLSKLALLAPEPQQGSADVAPLLRPSSARKSLRGRLSGGNFKTPLTKGNYWDVSPGDMEGIAGVVQEGKQETEAAVNEDEDEIEYMPPPAVELSYEPPFELPDYKTIGRGLFNLGHGGLMDDTADVFYAAEIEQQIDVTRLLADTGFKPDSFDAGLELPELEDDSPFARTSTKPSPSPSSSAQPTRSAIPLPRAPSTRAAASSSSSRTQPSAPPRPATAIPGPSSRPQTRAVSSSSSRIALPVPGQTRTSALRAAKAASTSVASTTPNPVRPAAARPAAMGVRRPIASASNTTVAAQGRPIVRSATTGAVAAKDAGAGRTRLATVVGKATLKAGSSTAGGNARRPGNVAEEDGDALAAMLEREHAGGGVEDFVFDV</sequence>
<organism evidence="2">
    <name type="scientific">Dichomitus squalens</name>
    <dbReference type="NCBI Taxonomy" id="114155"/>
    <lineage>
        <taxon>Eukaryota</taxon>
        <taxon>Fungi</taxon>
        <taxon>Dikarya</taxon>
        <taxon>Basidiomycota</taxon>
        <taxon>Agaricomycotina</taxon>
        <taxon>Agaricomycetes</taxon>
        <taxon>Polyporales</taxon>
        <taxon>Polyporaceae</taxon>
        <taxon>Dichomitus</taxon>
    </lineage>
</organism>
<reference evidence="2" key="1">
    <citation type="submission" date="2019-01" db="EMBL/GenBank/DDBJ databases">
        <title>Draft genome sequences of three monokaryotic isolates of the white-rot basidiomycete fungus Dichomitus squalens.</title>
        <authorList>
            <consortium name="DOE Joint Genome Institute"/>
            <person name="Lopez S.C."/>
            <person name="Andreopoulos B."/>
            <person name="Pangilinan J."/>
            <person name="Lipzen A."/>
            <person name="Riley R."/>
            <person name="Ahrendt S."/>
            <person name="Ng V."/>
            <person name="Barry K."/>
            <person name="Daum C."/>
            <person name="Grigoriev I.V."/>
            <person name="Hilden K.S."/>
            <person name="Makela M.R."/>
            <person name="de Vries R.P."/>
        </authorList>
    </citation>
    <scope>NUCLEOTIDE SEQUENCE [LARGE SCALE GENOMIC DNA]</scope>
    <source>
        <strain evidence="2">OM18370.1</strain>
    </source>
</reference>
<protein>
    <submittedName>
        <fullName evidence="2">Uncharacterized protein</fullName>
    </submittedName>
</protein>
<dbReference type="OrthoDB" id="3266915at2759"/>
<feature type="region of interest" description="Disordered" evidence="1">
    <location>
        <begin position="259"/>
        <end position="378"/>
    </location>
</feature>
<dbReference type="Proteomes" id="UP000292957">
    <property type="component" value="Unassembled WGS sequence"/>
</dbReference>
<feature type="compositionally biased region" description="Low complexity" evidence="1">
    <location>
        <begin position="274"/>
        <end position="316"/>
    </location>
</feature>
<name>A0A4Q9NT62_9APHY</name>
<accession>A0A4Q9NT62</accession>
<feature type="compositionally biased region" description="Polar residues" evidence="1">
    <location>
        <begin position="331"/>
        <end position="344"/>
    </location>
</feature>